<keyword evidence="2" id="KW-1185">Reference proteome</keyword>
<protein>
    <submittedName>
        <fullName evidence="1">Uncharacterized protein</fullName>
    </submittedName>
</protein>
<proteinExistence type="predicted"/>
<dbReference type="EMBL" id="CP124550">
    <property type="protein sequence ID" value="WIO46001.1"/>
    <property type="molecule type" value="Genomic_DNA"/>
</dbReference>
<reference evidence="1 2" key="1">
    <citation type="journal article" date="2023" name="Cell">
        <title>Genetic manipulation of Patescibacteria provides mechanistic insights into microbial dark matter and the epibiotic lifestyle.</title>
        <authorList>
            <person name="Wang Y."/>
            <person name="Gallagher L.A."/>
            <person name="Andrade P.A."/>
            <person name="Liu A."/>
            <person name="Humphreys I.R."/>
            <person name="Turkarslan S."/>
            <person name="Cutler K.J."/>
            <person name="Arrieta-Ortiz M.L."/>
            <person name="Li Y."/>
            <person name="Radey M.C."/>
            <person name="McLean J.S."/>
            <person name="Cong Q."/>
            <person name="Baker D."/>
            <person name="Baliga N.S."/>
            <person name="Peterson S.B."/>
            <person name="Mougous J.D."/>
        </authorList>
    </citation>
    <scope>NUCLEOTIDE SEQUENCE [LARGE SCALE GENOMIC DNA]</scope>
    <source>
        <strain evidence="1 2">ML1</strain>
    </source>
</reference>
<gene>
    <name evidence="1" type="ORF">SEML1_0374</name>
</gene>
<dbReference type="Proteomes" id="UP001177295">
    <property type="component" value="Chromosome"/>
</dbReference>
<accession>A0ABY8WVH0</accession>
<sequence>MVFTGREHAERTRTTVGELSQRGGCLLGTGSGQWLCLRLRRYLFSTRATEARPCWERPRIVCAGVALRSAESSRFGCGQADRDKT</sequence>
<organism evidence="1 2">
    <name type="scientific">Candidatus Southlakia epibionticum</name>
    <dbReference type="NCBI Taxonomy" id="3043284"/>
    <lineage>
        <taxon>Bacteria</taxon>
        <taxon>Candidatus Saccharimonadota</taxon>
        <taxon>Candidatus Saccharimonadia</taxon>
        <taxon>Candidatus Saccharimonadales</taxon>
        <taxon>Candidatus Saccharimonadaceae</taxon>
        <taxon>Candidatus Southlakia</taxon>
    </lineage>
</organism>
<name>A0ABY8WVH0_9BACT</name>
<evidence type="ECO:0000313" key="2">
    <source>
        <dbReference type="Proteomes" id="UP001177295"/>
    </source>
</evidence>
<evidence type="ECO:0000313" key="1">
    <source>
        <dbReference type="EMBL" id="WIO46001.1"/>
    </source>
</evidence>